<feature type="signal peptide" evidence="4">
    <location>
        <begin position="1"/>
        <end position="22"/>
    </location>
</feature>
<dbReference type="InterPro" id="IPR050822">
    <property type="entry name" value="Cerebellin_Synaptic_Org"/>
</dbReference>
<evidence type="ECO:0000256" key="2">
    <source>
        <dbReference type="ARBA" id="ARBA00022525"/>
    </source>
</evidence>
<dbReference type="EMBL" id="CP111028">
    <property type="protein sequence ID" value="WAR30378.1"/>
    <property type="molecule type" value="Genomic_DNA"/>
</dbReference>
<dbReference type="InterPro" id="IPR008983">
    <property type="entry name" value="Tumour_necrosis_fac-like_dom"/>
</dbReference>
<proteinExistence type="predicted"/>
<reference evidence="6" key="1">
    <citation type="submission" date="2022-11" db="EMBL/GenBank/DDBJ databases">
        <title>Centuries of genome instability and evolution in soft-shell clam transmissible cancer (bioRxiv).</title>
        <authorList>
            <person name="Hart S.F.M."/>
            <person name="Yonemitsu M.A."/>
            <person name="Giersch R.M."/>
            <person name="Beal B.F."/>
            <person name="Arriagada G."/>
            <person name="Davis B.W."/>
            <person name="Ostrander E.A."/>
            <person name="Goff S.P."/>
            <person name="Metzger M.J."/>
        </authorList>
    </citation>
    <scope>NUCLEOTIDE SEQUENCE</scope>
    <source>
        <strain evidence="6">MELC-2E11</strain>
        <tissue evidence="6">Siphon/mantle</tissue>
    </source>
</reference>
<keyword evidence="7" id="KW-1185">Reference proteome</keyword>
<evidence type="ECO:0000313" key="6">
    <source>
        <dbReference type="EMBL" id="WAR30378.1"/>
    </source>
</evidence>
<dbReference type="PROSITE" id="PS50871">
    <property type="entry name" value="C1Q"/>
    <property type="match status" value="1"/>
</dbReference>
<dbReference type="Proteomes" id="UP001164746">
    <property type="component" value="Chromosome 17"/>
</dbReference>
<dbReference type="SUPFAM" id="SSF49842">
    <property type="entry name" value="TNF-like"/>
    <property type="match status" value="1"/>
</dbReference>
<evidence type="ECO:0000256" key="3">
    <source>
        <dbReference type="ARBA" id="ARBA00022729"/>
    </source>
</evidence>
<name>A0ABY7G7H8_MYAAR</name>
<comment type="subcellular location">
    <subcellularLocation>
        <location evidence="1">Secreted</location>
    </subcellularLocation>
</comment>
<keyword evidence="3 4" id="KW-0732">Signal</keyword>
<gene>
    <name evidence="6" type="ORF">MAR_032920</name>
</gene>
<dbReference type="InterPro" id="IPR001073">
    <property type="entry name" value="C1q_dom"/>
</dbReference>
<dbReference type="Gene3D" id="2.60.120.40">
    <property type="match status" value="1"/>
</dbReference>
<sequence length="195" mass="21729">MDLRVSWLIFVVAFIFASPSLGQEPGACLSRFDYEYKMLQKVQELESEIKQLKESVNNPAKVSFMAQLSAEVENPAIGRSIVFDDVLQNHGNSYNGNNGVFVAKVPGVYMFHLTASSKPATGNHLGLYVMKNDVKVNYLFLDNNKDFWLHRSVPTVIDLETGDQVKVIFGNVIKSSTLGGCCFHTHFSGVFISKQ</sequence>
<dbReference type="PANTHER" id="PTHR22923:SF116">
    <property type="entry name" value="C1Q DOMAIN-CONTAINING PROTEIN"/>
    <property type="match status" value="1"/>
</dbReference>
<dbReference type="PRINTS" id="PR00007">
    <property type="entry name" value="COMPLEMNTC1Q"/>
</dbReference>
<accession>A0ABY7G7H8</accession>
<keyword evidence="2" id="KW-0964">Secreted</keyword>
<organism evidence="6 7">
    <name type="scientific">Mya arenaria</name>
    <name type="common">Soft-shell clam</name>
    <dbReference type="NCBI Taxonomy" id="6604"/>
    <lineage>
        <taxon>Eukaryota</taxon>
        <taxon>Metazoa</taxon>
        <taxon>Spiralia</taxon>
        <taxon>Lophotrochozoa</taxon>
        <taxon>Mollusca</taxon>
        <taxon>Bivalvia</taxon>
        <taxon>Autobranchia</taxon>
        <taxon>Heteroconchia</taxon>
        <taxon>Euheterodonta</taxon>
        <taxon>Imparidentia</taxon>
        <taxon>Neoheterodontei</taxon>
        <taxon>Myida</taxon>
        <taxon>Myoidea</taxon>
        <taxon>Myidae</taxon>
        <taxon>Mya</taxon>
    </lineage>
</organism>
<feature type="chain" id="PRO_5045465696" evidence="4">
    <location>
        <begin position="23"/>
        <end position="195"/>
    </location>
</feature>
<evidence type="ECO:0000259" key="5">
    <source>
        <dbReference type="PROSITE" id="PS50871"/>
    </source>
</evidence>
<evidence type="ECO:0000313" key="7">
    <source>
        <dbReference type="Proteomes" id="UP001164746"/>
    </source>
</evidence>
<evidence type="ECO:0000256" key="1">
    <source>
        <dbReference type="ARBA" id="ARBA00004613"/>
    </source>
</evidence>
<feature type="domain" description="C1q" evidence="5">
    <location>
        <begin position="57"/>
        <end position="195"/>
    </location>
</feature>
<protein>
    <submittedName>
        <fullName evidence="6">COAA1-like protein</fullName>
    </submittedName>
</protein>
<dbReference type="SMART" id="SM00110">
    <property type="entry name" value="C1Q"/>
    <property type="match status" value="1"/>
</dbReference>
<evidence type="ECO:0000256" key="4">
    <source>
        <dbReference type="SAM" id="SignalP"/>
    </source>
</evidence>
<dbReference type="PANTHER" id="PTHR22923">
    <property type="entry name" value="CEREBELLIN-RELATED"/>
    <property type="match status" value="1"/>
</dbReference>
<dbReference type="Pfam" id="PF00386">
    <property type="entry name" value="C1q"/>
    <property type="match status" value="1"/>
</dbReference>